<proteinExistence type="predicted"/>
<sequence length="49" mass="5741">MNNLARNTKKEELYQTLMVSLENYVAHCMPENKSALNKIGELLSMIHYR</sequence>
<evidence type="ECO:0000313" key="1">
    <source>
        <dbReference type="EMBL" id="GAM63647.1"/>
    </source>
</evidence>
<comment type="caution">
    <text evidence="1">The sequence shown here is derived from an EMBL/GenBank/DDBJ whole genome shotgun (WGS) entry which is preliminary data.</text>
</comment>
<dbReference type="EMBL" id="BBSA01000009">
    <property type="protein sequence ID" value="GAM63647.1"/>
    <property type="molecule type" value="Genomic_DNA"/>
</dbReference>
<protein>
    <submittedName>
        <fullName evidence="1">Uncharacterized protein</fullName>
    </submittedName>
</protein>
<dbReference type="AlphaFoldDB" id="A0A0B8PG96"/>
<accession>A0A0B8PG96</accession>
<evidence type="ECO:0000313" key="2">
    <source>
        <dbReference type="Proteomes" id="UP000031670"/>
    </source>
</evidence>
<gene>
    <name evidence="1" type="ORF">JCM19232_2627</name>
</gene>
<reference evidence="1 2" key="2">
    <citation type="submission" date="2015-01" db="EMBL/GenBank/DDBJ databases">
        <authorList>
            <consortium name="NBRP consortium"/>
            <person name="Sawabe T."/>
            <person name="Meirelles P."/>
            <person name="Feng G."/>
            <person name="Sayaka M."/>
            <person name="Hattori M."/>
            <person name="Ohkuma M."/>
        </authorList>
    </citation>
    <scope>NUCLEOTIDE SEQUENCE [LARGE SCALE GENOMIC DNA]</scope>
    <source>
        <strain evidence="1 2">JCM19232</strain>
    </source>
</reference>
<dbReference type="Proteomes" id="UP000031670">
    <property type="component" value="Unassembled WGS sequence"/>
</dbReference>
<reference evidence="1 2" key="1">
    <citation type="submission" date="2015-01" db="EMBL/GenBank/DDBJ databases">
        <title>Vibrio sp. C5 JCM 19232 whole genome shotgun sequence.</title>
        <authorList>
            <person name="Sawabe T."/>
            <person name="Meirelles P."/>
            <person name="Feng G."/>
            <person name="Sayaka M."/>
            <person name="Hattori M."/>
            <person name="Ohkuma M."/>
        </authorList>
    </citation>
    <scope>NUCLEOTIDE SEQUENCE [LARGE SCALE GENOMIC DNA]</scope>
    <source>
        <strain evidence="1 2">JCM19232</strain>
    </source>
</reference>
<name>A0A0B8PG96_9VIBR</name>
<organism evidence="1 2">
    <name type="scientific">Vibrio ishigakensis</name>
    <dbReference type="NCBI Taxonomy" id="1481914"/>
    <lineage>
        <taxon>Bacteria</taxon>
        <taxon>Pseudomonadati</taxon>
        <taxon>Pseudomonadota</taxon>
        <taxon>Gammaproteobacteria</taxon>
        <taxon>Vibrionales</taxon>
        <taxon>Vibrionaceae</taxon>
        <taxon>Vibrio</taxon>
    </lineage>
</organism>